<dbReference type="EMBL" id="CSAJ01000353">
    <property type="protein sequence ID" value="COW43717.1"/>
    <property type="molecule type" value="Genomic_DNA"/>
</dbReference>
<organism evidence="2 5">
    <name type="scientific">Mycobacterium tuberculosis</name>
    <dbReference type="NCBI Taxonomy" id="1773"/>
    <lineage>
        <taxon>Bacteria</taxon>
        <taxon>Bacillati</taxon>
        <taxon>Actinomycetota</taxon>
        <taxon>Actinomycetes</taxon>
        <taxon>Mycobacteriales</taxon>
        <taxon>Mycobacteriaceae</taxon>
        <taxon>Mycobacterium</taxon>
        <taxon>Mycobacterium tuberculosis complex</taxon>
    </lineage>
</organism>
<name>A0A655J517_MYCTX</name>
<gene>
    <name evidence="2" type="ORF">ERS007720_02641</name>
    <name evidence="3" type="ORF">ERS007739_04503</name>
</gene>
<feature type="region of interest" description="Disordered" evidence="1">
    <location>
        <begin position="43"/>
        <end position="63"/>
    </location>
</feature>
<dbReference type="Proteomes" id="UP000039021">
    <property type="component" value="Unassembled WGS sequence"/>
</dbReference>
<evidence type="ECO:0000313" key="2">
    <source>
        <dbReference type="EMBL" id="COW43717.1"/>
    </source>
</evidence>
<evidence type="ECO:0000256" key="1">
    <source>
        <dbReference type="SAM" id="MobiDB-lite"/>
    </source>
</evidence>
<evidence type="ECO:0000313" key="3">
    <source>
        <dbReference type="EMBL" id="CPA30101.1"/>
    </source>
</evidence>
<proteinExistence type="predicted"/>
<accession>A0A655J517</accession>
<sequence>MSMASSSAMMPSSRLSASTTGTAIRLWPMIVCAASSLSVNGDTTMRSSPISSRTRCSGLASTRARKAITPSRWESASVT</sequence>
<evidence type="ECO:0000313" key="4">
    <source>
        <dbReference type="Proteomes" id="UP000039021"/>
    </source>
</evidence>
<dbReference type="AlphaFoldDB" id="A0A655J517"/>
<evidence type="ECO:0000313" key="5">
    <source>
        <dbReference type="Proteomes" id="UP000044938"/>
    </source>
</evidence>
<reference evidence="3" key="1">
    <citation type="submission" date="2015-03" db="EMBL/GenBank/DDBJ databases">
        <authorList>
            <consortium name="Pathogen Informatics"/>
            <person name="Murphy D."/>
        </authorList>
    </citation>
    <scope>NUCLEOTIDE SEQUENCE</scope>
    <source>
        <strain evidence="3">N09902308</strain>
    </source>
</reference>
<feature type="compositionally biased region" description="Polar residues" evidence="1">
    <location>
        <begin position="43"/>
        <end position="55"/>
    </location>
</feature>
<reference evidence="4 5" key="2">
    <citation type="submission" date="2015-03" db="EMBL/GenBank/DDBJ databases">
        <authorList>
            <consortium name="Pathogen Informatics"/>
        </authorList>
    </citation>
    <scope>NUCLEOTIDE SEQUENCE [LARGE SCALE GENOMIC DNA]</scope>
    <source>
        <strain evidence="2 5">M09401471</strain>
        <strain evidence="4">N09902308</strain>
    </source>
</reference>
<protein>
    <submittedName>
        <fullName evidence="2">Uncharacterized protein</fullName>
    </submittedName>
</protein>
<dbReference type="EMBL" id="CSBK01002846">
    <property type="protein sequence ID" value="CPA30101.1"/>
    <property type="molecule type" value="Genomic_DNA"/>
</dbReference>
<dbReference type="Proteomes" id="UP000044938">
    <property type="component" value="Unassembled WGS sequence"/>
</dbReference>